<feature type="compositionally biased region" description="Basic and acidic residues" evidence="1">
    <location>
        <begin position="343"/>
        <end position="353"/>
    </location>
</feature>
<protein>
    <recommendedName>
        <fullName evidence="4">Periplasmic ligand-binding sensor domain protein</fullName>
    </recommendedName>
</protein>
<organism evidence="2 3">
    <name type="scientific">Legionella lytica</name>
    <dbReference type="NCBI Taxonomy" id="96232"/>
    <lineage>
        <taxon>Bacteria</taxon>
        <taxon>Pseudomonadati</taxon>
        <taxon>Pseudomonadota</taxon>
        <taxon>Gammaproteobacteria</taxon>
        <taxon>Legionellales</taxon>
        <taxon>Legionellaceae</taxon>
        <taxon>Legionella</taxon>
    </lineage>
</organism>
<feature type="region of interest" description="Disordered" evidence="1">
    <location>
        <begin position="1"/>
        <end position="21"/>
    </location>
</feature>
<dbReference type="Pfam" id="PF18405">
    <property type="entry name" value="SLC25_like"/>
    <property type="match status" value="1"/>
</dbReference>
<feature type="compositionally biased region" description="Polar residues" evidence="1">
    <location>
        <begin position="8"/>
        <end position="19"/>
    </location>
</feature>
<dbReference type="Proteomes" id="UP001615550">
    <property type="component" value="Unassembled WGS sequence"/>
</dbReference>
<evidence type="ECO:0000313" key="3">
    <source>
        <dbReference type="Proteomes" id="UP001615550"/>
    </source>
</evidence>
<comment type="caution">
    <text evidence="2">The sequence shown here is derived from an EMBL/GenBank/DDBJ whole genome shotgun (WGS) entry which is preliminary data.</text>
</comment>
<evidence type="ECO:0008006" key="4">
    <source>
        <dbReference type="Google" id="ProtNLM"/>
    </source>
</evidence>
<gene>
    <name evidence="2" type="ORF">ACD661_06845</name>
</gene>
<dbReference type="EMBL" id="JBGORX010000001">
    <property type="protein sequence ID" value="MFJ1268268.1"/>
    <property type="molecule type" value="Genomic_DNA"/>
</dbReference>
<reference evidence="2 3" key="1">
    <citation type="submission" date="2024-08" db="EMBL/GenBank/DDBJ databases">
        <title>Draft Genome Sequence of Legionella lytica strain DSB2004, Isolated From a Fire Sprinkler System.</title>
        <authorList>
            <person name="Everhart A.D."/>
            <person name="Kidane D.T."/>
            <person name="Farone A.L."/>
            <person name="Farone M.B."/>
        </authorList>
    </citation>
    <scope>NUCLEOTIDE SEQUENCE [LARGE SCALE GENOMIC DNA]</scope>
    <source>
        <strain evidence="2 3">DSB2004</strain>
    </source>
</reference>
<evidence type="ECO:0000313" key="2">
    <source>
        <dbReference type="EMBL" id="MFJ1268268.1"/>
    </source>
</evidence>
<feature type="region of interest" description="Disordered" evidence="1">
    <location>
        <begin position="340"/>
        <end position="364"/>
    </location>
</feature>
<dbReference type="InterPro" id="IPR041000">
    <property type="entry name" value="Serine_protease"/>
</dbReference>
<proteinExistence type="predicted"/>
<evidence type="ECO:0000256" key="1">
    <source>
        <dbReference type="SAM" id="MobiDB-lite"/>
    </source>
</evidence>
<sequence>MPGDPPISTANTEEQQKQVPPSGLSLIKMTPAVWHTSNFLTVAGATNIAILGVQSPIKTLLARMAAQAPIIPPVSGGTFGFFRALYAGTKASLYGSAARTTYVTTTKNNRPHESFVGESVLREETAREESFRPTQKIPFIYTMHAAFWDLAITQIPDSLSQMKKTPGLLPTNFKWYTLHNTQALLLNGFSTRYISGIINFTAMLQFEGWMANQLNIQNSTSKHATAGAISGAVGALAAYPFASLKDLTLARTKISPSGQLINETTYNVVKNLYHDFYQNPKEAAKTFITYSGKQIPLRMTLSAVIFSLIAGVGEKLGPYPLAKVVPQEYQPDAEAINSYSFFTRKEKTEEPKLAPESSPKPASK</sequence>
<keyword evidence="3" id="KW-1185">Reference proteome</keyword>
<name>A0ABW8D6E7_9GAMM</name>
<accession>A0ABW8D6E7</accession>
<dbReference type="RefSeq" id="WP_400187081.1">
    <property type="nucleotide sequence ID" value="NZ_JBGORX010000001.1"/>
</dbReference>